<dbReference type="HOGENOM" id="CLU_3013735_0_0_1"/>
<evidence type="ECO:0000313" key="1">
    <source>
        <dbReference type="EMBL" id="KIL61045.1"/>
    </source>
</evidence>
<reference evidence="1 2" key="1">
    <citation type="submission" date="2014-04" db="EMBL/GenBank/DDBJ databases">
        <title>Evolutionary Origins and Diversification of the Mycorrhizal Mutualists.</title>
        <authorList>
            <consortium name="DOE Joint Genome Institute"/>
            <consortium name="Mycorrhizal Genomics Consortium"/>
            <person name="Kohler A."/>
            <person name="Kuo A."/>
            <person name="Nagy L.G."/>
            <person name="Floudas D."/>
            <person name="Copeland A."/>
            <person name="Barry K.W."/>
            <person name="Cichocki N."/>
            <person name="Veneault-Fourrey C."/>
            <person name="LaButti K."/>
            <person name="Lindquist E.A."/>
            <person name="Lipzen A."/>
            <person name="Lundell T."/>
            <person name="Morin E."/>
            <person name="Murat C."/>
            <person name="Riley R."/>
            <person name="Ohm R."/>
            <person name="Sun H."/>
            <person name="Tunlid A."/>
            <person name="Henrissat B."/>
            <person name="Grigoriev I.V."/>
            <person name="Hibbett D.S."/>
            <person name="Martin F."/>
        </authorList>
    </citation>
    <scope>NUCLEOTIDE SEQUENCE [LARGE SCALE GENOMIC DNA]</scope>
    <source>
        <strain evidence="1 2">Koide BX008</strain>
    </source>
</reference>
<sequence length="56" mass="6640">MLRGWRGMAYRLPIHTFREEKNSSQTIQESIFMHLVYLDRASPGFSFENPLWHIGS</sequence>
<dbReference type="Proteomes" id="UP000054549">
    <property type="component" value="Unassembled WGS sequence"/>
</dbReference>
<name>A0A0C2SDH1_AMAMK</name>
<organism evidence="1 2">
    <name type="scientific">Amanita muscaria (strain Koide BX008)</name>
    <dbReference type="NCBI Taxonomy" id="946122"/>
    <lineage>
        <taxon>Eukaryota</taxon>
        <taxon>Fungi</taxon>
        <taxon>Dikarya</taxon>
        <taxon>Basidiomycota</taxon>
        <taxon>Agaricomycotina</taxon>
        <taxon>Agaricomycetes</taxon>
        <taxon>Agaricomycetidae</taxon>
        <taxon>Agaricales</taxon>
        <taxon>Pluteineae</taxon>
        <taxon>Amanitaceae</taxon>
        <taxon>Amanita</taxon>
    </lineage>
</organism>
<keyword evidence="2" id="KW-1185">Reference proteome</keyword>
<dbReference type="EMBL" id="KN818289">
    <property type="protein sequence ID" value="KIL61045.1"/>
    <property type="molecule type" value="Genomic_DNA"/>
</dbReference>
<accession>A0A0C2SDH1</accession>
<evidence type="ECO:0000313" key="2">
    <source>
        <dbReference type="Proteomes" id="UP000054549"/>
    </source>
</evidence>
<gene>
    <name evidence="1" type="ORF">M378DRAFT_167388</name>
</gene>
<proteinExistence type="predicted"/>
<dbReference type="InParanoid" id="A0A0C2SDH1"/>
<dbReference type="AlphaFoldDB" id="A0A0C2SDH1"/>
<protein>
    <submittedName>
        <fullName evidence="1">Uncharacterized protein</fullName>
    </submittedName>
</protein>